<evidence type="ECO:0000256" key="1">
    <source>
        <dbReference type="ARBA" id="ARBA00022896"/>
    </source>
</evidence>
<dbReference type="AlphaFoldDB" id="A0AAD9EXW5"/>
<comment type="caution">
    <text evidence="2">The sequence shown here is derived from an EMBL/GenBank/DDBJ whole genome shotgun (WGS) entry which is preliminary data.</text>
</comment>
<organism evidence="2 3">
    <name type="scientific">Dissostichus eleginoides</name>
    <name type="common">Patagonian toothfish</name>
    <name type="synonym">Dissostichus amissus</name>
    <dbReference type="NCBI Taxonomy" id="100907"/>
    <lineage>
        <taxon>Eukaryota</taxon>
        <taxon>Metazoa</taxon>
        <taxon>Chordata</taxon>
        <taxon>Craniata</taxon>
        <taxon>Vertebrata</taxon>
        <taxon>Euteleostomi</taxon>
        <taxon>Actinopterygii</taxon>
        <taxon>Neopterygii</taxon>
        <taxon>Teleostei</taxon>
        <taxon>Neoteleostei</taxon>
        <taxon>Acanthomorphata</taxon>
        <taxon>Eupercaria</taxon>
        <taxon>Perciformes</taxon>
        <taxon>Notothenioidei</taxon>
        <taxon>Nototheniidae</taxon>
        <taxon>Dissostichus</taxon>
    </lineage>
</organism>
<evidence type="ECO:0000313" key="2">
    <source>
        <dbReference type="EMBL" id="KAK1878075.1"/>
    </source>
</evidence>
<dbReference type="Proteomes" id="UP001228049">
    <property type="component" value="Unassembled WGS sequence"/>
</dbReference>
<feature type="non-terminal residue" evidence="2">
    <location>
        <position position="1"/>
    </location>
</feature>
<evidence type="ECO:0000313" key="3">
    <source>
        <dbReference type="Proteomes" id="UP001228049"/>
    </source>
</evidence>
<protein>
    <submittedName>
        <fullName evidence="2">2-oxoglutarate and iron-dependent oxygenase domain containing protein 2</fullName>
    </submittedName>
</protein>
<proteinExistence type="predicted"/>
<reference evidence="2" key="1">
    <citation type="submission" date="2023-04" db="EMBL/GenBank/DDBJ databases">
        <title>Chromosome-level genome of Chaenocephalus aceratus.</title>
        <authorList>
            <person name="Park H."/>
        </authorList>
    </citation>
    <scope>NUCLEOTIDE SEQUENCE</scope>
    <source>
        <strain evidence="2">DE</strain>
        <tissue evidence="2">Muscle</tissue>
    </source>
</reference>
<dbReference type="GO" id="GO:0031418">
    <property type="term" value="F:L-ascorbic acid binding"/>
    <property type="evidence" value="ECO:0007669"/>
    <property type="project" value="UniProtKB-KW"/>
</dbReference>
<dbReference type="EMBL" id="JASDAP010000027">
    <property type="protein sequence ID" value="KAK1878075.1"/>
    <property type="molecule type" value="Genomic_DNA"/>
</dbReference>
<name>A0AAD9EXW5_DISEL</name>
<dbReference type="PANTHER" id="PTHR24014">
    <property type="entry name" value="2-OXOGLUTARATE AND IRON-DEPENDENT OXYGENASE DOMAIN-CONTAINING PROTEIN 2"/>
    <property type="match status" value="1"/>
</dbReference>
<gene>
    <name evidence="2" type="ORF">KUDE01_003383</name>
</gene>
<accession>A0AAD9EXW5</accession>
<dbReference type="Pfam" id="PF25238">
    <property type="entry name" value="OGFOD2-like"/>
    <property type="match status" value="1"/>
</dbReference>
<sequence>ISQEVDRRSVTCAERAAAIKDKYRPLYPQVYHLQISQEVDRRRRLSVTCAERAAAIKDTYRPLHPHVYQLQEHIAETHLHPPPLLPRSKVQADSGFLPSQRRQGGALGDLLQEEAAAQVYRFPVFGRSFCEQLVEELEHFEQSSAPKGRPNTMNHYGFGWTHVTLLIVVTQSHFIIHNLFEGMIW</sequence>
<dbReference type="PANTHER" id="PTHR24014:SF4">
    <property type="entry name" value="2-OXOGLUTARATE AND IRON-DEPENDENT OXYGENASE DOMAIN-CONTAINING PROTEIN 2"/>
    <property type="match status" value="1"/>
</dbReference>
<keyword evidence="3" id="KW-1185">Reference proteome</keyword>
<keyword evidence="1" id="KW-0847">Vitamin C</keyword>